<name>A0AB74FJR3_9MYCO</name>
<protein>
    <recommendedName>
        <fullName evidence="3">Regulator component</fullName>
    </recommendedName>
</protein>
<proteinExistence type="predicted"/>
<organism evidence="1 2">
    <name type="scientific">Mycobacteroides abscessus subsp. abscessus</name>
    <dbReference type="NCBI Taxonomy" id="1185650"/>
    <lineage>
        <taxon>Bacteria</taxon>
        <taxon>Bacillati</taxon>
        <taxon>Actinomycetota</taxon>
        <taxon>Actinomycetes</taxon>
        <taxon>Mycobacteriales</taxon>
        <taxon>Mycobacteriaceae</taxon>
        <taxon>Mycobacteroides</taxon>
        <taxon>Mycobacteroides abscessus</taxon>
    </lineage>
</organism>
<dbReference type="EMBL" id="FSQE01000007">
    <property type="protein sequence ID" value="SIN23882.1"/>
    <property type="molecule type" value="Genomic_DNA"/>
</dbReference>
<dbReference type="GeneID" id="93381921"/>
<dbReference type="RefSeq" id="WP_012296819.1">
    <property type="nucleotide sequence ID" value="NZ_AP028613.1"/>
</dbReference>
<dbReference type="AlphaFoldDB" id="A0AB74FJR3"/>
<accession>A0AB74FJR3</accession>
<gene>
    <name evidence="1" type="ORF">SAMEA2152244_03567</name>
</gene>
<reference evidence="1 2" key="1">
    <citation type="submission" date="2016-11" db="EMBL/GenBank/DDBJ databases">
        <authorList>
            <consortium name="Pathogen Informatics"/>
        </authorList>
    </citation>
    <scope>NUCLEOTIDE SEQUENCE [LARGE SCALE GENOMIC DNA]</scope>
    <source>
        <strain evidence="1 2">696</strain>
    </source>
</reference>
<evidence type="ECO:0000313" key="1">
    <source>
        <dbReference type="EMBL" id="SIN23882.1"/>
    </source>
</evidence>
<comment type="caution">
    <text evidence="1">The sequence shown here is derived from an EMBL/GenBank/DDBJ whole genome shotgun (WGS) entry which is preliminary data.</text>
</comment>
<evidence type="ECO:0000313" key="2">
    <source>
        <dbReference type="Proteomes" id="UP000184831"/>
    </source>
</evidence>
<evidence type="ECO:0008006" key="3">
    <source>
        <dbReference type="Google" id="ProtNLM"/>
    </source>
</evidence>
<sequence length="165" mass="18140">METSLKQQCKSLARALDLCSAWTVSDLASRLSELRGRPLHIEALPHGQTGPVPCGLWVATETTDYIFARQGASSLHHKHFVLHEVGHMICGHQGLDIPAGLPALLPHLKPELIRRALARTTPYSTPQEREAEFFADLLYRSSAQNRTGREADELARRAGGAMGIL</sequence>
<dbReference type="Proteomes" id="UP000184831">
    <property type="component" value="Unassembled WGS sequence"/>
</dbReference>